<dbReference type="PROSITE" id="PS50405">
    <property type="entry name" value="GST_CTER"/>
    <property type="match status" value="1"/>
</dbReference>
<dbReference type="Pfam" id="PF14497">
    <property type="entry name" value="GST_C_3"/>
    <property type="match status" value="1"/>
</dbReference>
<dbReference type="CDD" id="cd03192">
    <property type="entry name" value="GST_C_Sigma_like"/>
    <property type="match status" value="1"/>
</dbReference>
<proteinExistence type="predicted"/>
<dbReference type="SUPFAM" id="SSF47616">
    <property type="entry name" value="GST C-terminal domain-like"/>
    <property type="match status" value="1"/>
</dbReference>
<dbReference type="Gene3D" id="1.20.1050.10">
    <property type="match status" value="1"/>
</dbReference>
<evidence type="ECO:0000259" key="1">
    <source>
        <dbReference type="PROSITE" id="PS50405"/>
    </source>
</evidence>
<reference evidence="2" key="1">
    <citation type="submission" date="2021-01" db="EMBL/GenBank/DDBJ databases">
        <authorList>
            <person name="Corre E."/>
            <person name="Pelletier E."/>
            <person name="Niang G."/>
            <person name="Scheremetjew M."/>
            <person name="Finn R."/>
            <person name="Kale V."/>
            <person name="Holt S."/>
            <person name="Cochrane G."/>
            <person name="Meng A."/>
            <person name="Brown T."/>
            <person name="Cohen L."/>
        </authorList>
    </citation>
    <scope>NUCLEOTIDE SEQUENCE</scope>
    <source>
        <strain evidence="2">CCMP281</strain>
    </source>
</reference>
<dbReference type="GO" id="GO:0004364">
    <property type="term" value="F:glutathione transferase activity"/>
    <property type="evidence" value="ECO:0007669"/>
    <property type="project" value="TreeGrafter"/>
</dbReference>
<dbReference type="AlphaFoldDB" id="A0A7S3BRB7"/>
<feature type="domain" description="GST C-terminal" evidence="1">
    <location>
        <begin position="100"/>
        <end position="237"/>
    </location>
</feature>
<dbReference type="GO" id="GO:0006749">
    <property type="term" value="P:glutathione metabolic process"/>
    <property type="evidence" value="ECO:0007669"/>
    <property type="project" value="TreeGrafter"/>
</dbReference>
<dbReference type="InterPro" id="IPR010987">
    <property type="entry name" value="Glutathione-S-Trfase_C-like"/>
</dbReference>
<sequence>MGNCVATLTRLDFAGCTVTYYGAPGSKGMPGQAEKIRLAMVLGGIPFEQVGIPPPKWREQELVGPKTSWGIVPMVTLKSGATLQGSHATLLAVGKSTGLYPMFDFLQAQRVDECIQAMDTMVELVNPIGAGEEQAVKEAKRKEACESGAIFKLLQQTERFIAANGANGFAVGGSLTIADLAVYCNTSNLIGGLFDGVPSTALDPFPTIQAVRKNVANVPAIAAFYDAIPEEELNKSFRAVYKQARDLLDV</sequence>
<protein>
    <recommendedName>
        <fullName evidence="1">GST C-terminal domain-containing protein</fullName>
    </recommendedName>
</protein>
<dbReference type="EMBL" id="HBHX01060479">
    <property type="protein sequence ID" value="CAE0140718.1"/>
    <property type="molecule type" value="Transcribed_RNA"/>
</dbReference>
<evidence type="ECO:0000313" key="2">
    <source>
        <dbReference type="EMBL" id="CAE0140718.1"/>
    </source>
</evidence>
<dbReference type="Gene3D" id="3.40.30.10">
    <property type="entry name" value="Glutaredoxin"/>
    <property type="match status" value="1"/>
</dbReference>
<dbReference type="InterPro" id="IPR050213">
    <property type="entry name" value="GST_superfamily"/>
</dbReference>
<organism evidence="2">
    <name type="scientific">Haptolina ericina</name>
    <dbReference type="NCBI Taxonomy" id="156174"/>
    <lineage>
        <taxon>Eukaryota</taxon>
        <taxon>Haptista</taxon>
        <taxon>Haptophyta</taxon>
        <taxon>Prymnesiophyceae</taxon>
        <taxon>Prymnesiales</taxon>
        <taxon>Prymnesiaceae</taxon>
        <taxon>Haptolina</taxon>
    </lineage>
</organism>
<dbReference type="PANTHER" id="PTHR11571">
    <property type="entry name" value="GLUTATHIONE S-TRANSFERASE"/>
    <property type="match status" value="1"/>
</dbReference>
<accession>A0A7S3BRB7</accession>
<gene>
    <name evidence="2" type="ORF">HERI1096_LOCUS33436</name>
</gene>
<dbReference type="InterPro" id="IPR004046">
    <property type="entry name" value="GST_C"/>
</dbReference>
<name>A0A7S3BRB7_9EUKA</name>
<dbReference type="InterPro" id="IPR036282">
    <property type="entry name" value="Glutathione-S-Trfase_C_sf"/>
</dbReference>